<keyword evidence="4" id="KW-1185">Reference proteome</keyword>
<dbReference type="RefSeq" id="WP_288879206.1">
    <property type="nucleotide sequence ID" value="NZ_CBFGNQ010000015.1"/>
</dbReference>
<dbReference type="PANTHER" id="PTHR36845:SF1">
    <property type="entry name" value="HYDROLASE, PUTATIVE (AFU_ORTHOLOGUE AFUA_7G05090)-RELATED"/>
    <property type="match status" value="1"/>
</dbReference>
<protein>
    <submittedName>
        <fullName evidence="3">Glycoside hydrolase family 88 protein</fullName>
    </submittedName>
</protein>
<gene>
    <name evidence="3" type="ORF">WAE58_14365</name>
</gene>
<dbReference type="InterPro" id="IPR010905">
    <property type="entry name" value="Glyco_hydro_88"/>
</dbReference>
<evidence type="ECO:0000256" key="2">
    <source>
        <dbReference type="ARBA" id="ARBA00038358"/>
    </source>
</evidence>
<evidence type="ECO:0000313" key="3">
    <source>
        <dbReference type="EMBL" id="MEJ2903626.1"/>
    </source>
</evidence>
<dbReference type="SUPFAM" id="SSF48208">
    <property type="entry name" value="Six-hairpin glycosidases"/>
    <property type="match status" value="1"/>
</dbReference>
<reference evidence="3 4" key="1">
    <citation type="submission" date="2024-03" db="EMBL/GenBank/DDBJ databases">
        <title>Sequence of Lycoming College Course Isolates.</title>
        <authorList>
            <person name="Plotts O."/>
            <person name="Newman J."/>
        </authorList>
    </citation>
    <scope>NUCLEOTIDE SEQUENCE [LARGE SCALE GENOMIC DNA]</scope>
    <source>
        <strain evidence="3 4">CJB-3</strain>
    </source>
</reference>
<dbReference type="EMBL" id="JBBEUB010000004">
    <property type="protein sequence ID" value="MEJ2903626.1"/>
    <property type="molecule type" value="Genomic_DNA"/>
</dbReference>
<dbReference type="InterPro" id="IPR012341">
    <property type="entry name" value="6hp_glycosidase-like_sf"/>
</dbReference>
<proteinExistence type="inferred from homology"/>
<dbReference type="GO" id="GO:0016787">
    <property type="term" value="F:hydrolase activity"/>
    <property type="evidence" value="ECO:0007669"/>
    <property type="project" value="UniProtKB-KW"/>
</dbReference>
<keyword evidence="1 3" id="KW-0378">Hydrolase</keyword>
<dbReference type="InterPro" id="IPR008928">
    <property type="entry name" value="6-hairpin_glycosidase_sf"/>
</dbReference>
<dbReference type="PANTHER" id="PTHR36845">
    <property type="entry name" value="HYDROLASE, PUTATIVE (AFU_ORTHOLOGUE AFUA_7G05090)-RELATED"/>
    <property type="match status" value="1"/>
</dbReference>
<evidence type="ECO:0000313" key="4">
    <source>
        <dbReference type="Proteomes" id="UP001378956"/>
    </source>
</evidence>
<evidence type="ECO:0000256" key="1">
    <source>
        <dbReference type="ARBA" id="ARBA00022801"/>
    </source>
</evidence>
<dbReference type="InterPro" id="IPR052369">
    <property type="entry name" value="UG_Glycosaminoglycan_Hydrolase"/>
</dbReference>
<comment type="caution">
    <text evidence="3">The sequence shown here is derived from an EMBL/GenBank/DDBJ whole genome shotgun (WGS) entry which is preliminary data.</text>
</comment>
<organism evidence="3 4">
    <name type="scientific">Pedobacter panaciterrae</name>
    <dbReference type="NCBI Taxonomy" id="363849"/>
    <lineage>
        <taxon>Bacteria</taxon>
        <taxon>Pseudomonadati</taxon>
        <taxon>Bacteroidota</taxon>
        <taxon>Sphingobacteriia</taxon>
        <taxon>Sphingobacteriales</taxon>
        <taxon>Sphingobacteriaceae</taxon>
        <taxon>Pedobacter</taxon>
    </lineage>
</organism>
<comment type="similarity">
    <text evidence="2">Belongs to the glycosyl hydrolase 88 family.</text>
</comment>
<dbReference type="Gene3D" id="1.50.10.10">
    <property type="match status" value="1"/>
</dbReference>
<dbReference type="Proteomes" id="UP001378956">
    <property type="component" value="Unassembled WGS sequence"/>
</dbReference>
<name>A0ABU8NMZ3_9SPHI</name>
<dbReference type="Pfam" id="PF07470">
    <property type="entry name" value="Glyco_hydro_88"/>
    <property type="match status" value="1"/>
</dbReference>
<sequence>MATINTFRNLFFTVVVVLGSKISFGQLNTRQSIAYCTSQIHKTLSQLPADSVKNIPRSILSGQQQWQFINYQDWCSGFCPGILWYAYEGTHDQKFKTQADKFSRELTPLSTRKAFDHDLGFQIFNSFGNGYRLTKNPDYKKIILASADTLATLFNPKVGTILSWPRPVPNMEWPQHNTIIDNMINLEMLFWASKNGGDKRLYDIAVSHAKTTMKNHFRLDYTSYHAVVYDKETGKKIKGVTHQGYADDSMWARGQAWAIYGYTMCYRETKDPLFLDFAQEVTDVYLQRLPADLIPYWDFSDPAIPKAPRDASAAAVVSSALLELSTFTKDKIKANTYRDKAEQMLTSLSSVQYQSRQKNSAFLLHSTGHKPNGSEVDASIIYADYYYLEALLRLQRLQKGLNLRNALK</sequence>
<accession>A0ABU8NMZ3</accession>